<dbReference type="FunFam" id="3.40.50.300:FF:000032">
    <property type="entry name" value="Export ABC transporter ATP-binding protein"/>
    <property type="match status" value="1"/>
</dbReference>
<protein>
    <submittedName>
        <fullName evidence="5">ABC transporter ATP-binding protein</fullName>
    </submittedName>
</protein>
<gene>
    <name evidence="5" type="ORF">HA039_30920</name>
</gene>
<dbReference type="GO" id="GO:0098796">
    <property type="term" value="C:membrane protein complex"/>
    <property type="evidence" value="ECO:0007669"/>
    <property type="project" value="UniProtKB-ARBA"/>
</dbReference>
<proteinExistence type="predicted"/>
<dbReference type="GO" id="GO:0005886">
    <property type="term" value="C:plasma membrane"/>
    <property type="evidence" value="ECO:0007669"/>
    <property type="project" value="TreeGrafter"/>
</dbReference>
<accession>A0A6G9H7A8</accession>
<keyword evidence="2" id="KW-0547">Nucleotide-binding</keyword>
<dbReference type="InterPro" id="IPR017871">
    <property type="entry name" value="ABC_transporter-like_CS"/>
</dbReference>
<organism evidence="5 6">
    <name type="scientific">Streptomyces liangshanensis</name>
    <dbReference type="NCBI Taxonomy" id="2717324"/>
    <lineage>
        <taxon>Bacteria</taxon>
        <taxon>Bacillati</taxon>
        <taxon>Actinomycetota</taxon>
        <taxon>Actinomycetes</taxon>
        <taxon>Kitasatosporales</taxon>
        <taxon>Streptomycetaceae</taxon>
        <taxon>Streptomyces</taxon>
    </lineage>
</organism>
<dbReference type="GO" id="GO:0005524">
    <property type="term" value="F:ATP binding"/>
    <property type="evidence" value="ECO:0007669"/>
    <property type="project" value="UniProtKB-KW"/>
</dbReference>
<dbReference type="InterPro" id="IPR003593">
    <property type="entry name" value="AAA+_ATPase"/>
</dbReference>
<sequence length="247" mass="25813">MAEGIDPGAAGASGEVLTGDPMVRVEGLRRSYGTGEHAVHALRGVGLTVGRGELVALKGRSGSGKTTLLNLIGGLDTPDAGSVSVDGVDLAGLGERGLLRLRRDRIGFVFQSFGLIPILTAAENVGVPLRIREADPREREERVALLLSLVGLDGHAAQRPGELSGGQQQRVAIARALANRPALLIADEPTGQLDAETGMVVMNLIRAVVRSEGVTALVATHDAQWLGLADRVLELNDGEVVEDHGPR</sequence>
<evidence type="ECO:0000313" key="6">
    <source>
        <dbReference type="Proteomes" id="UP000501179"/>
    </source>
</evidence>
<dbReference type="InterPro" id="IPR015854">
    <property type="entry name" value="ABC_transpr_LolD-like"/>
</dbReference>
<keyword evidence="6" id="KW-1185">Reference proteome</keyword>
<dbReference type="RefSeq" id="WP_167034925.1">
    <property type="nucleotide sequence ID" value="NZ_CP050177.1"/>
</dbReference>
<dbReference type="PANTHER" id="PTHR24220:SF685">
    <property type="entry name" value="ABC TRANSPORTER RELATED"/>
    <property type="match status" value="1"/>
</dbReference>
<dbReference type="CDD" id="cd03255">
    <property type="entry name" value="ABC_MJ0796_LolCDE_FtsE"/>
    <property type="match status" value="1"/>
</dbReference>
<dbReference type="InterPro" id="IPR017911">
    <property type="entry name" value="MacB-like_ATP-bd"/>
</dbReference>
<feature type="domain" description="ABC transporter" evidence="4">
    <location>
        <begin position="23"/>
        <end position="247"/>
    </location>
</feature>
<evidence type="ECO:0000256" key="3">
    <source>
        <dbReference type="ARBA" id="ARBA00022840"/>
    </source>
</evidence>
<dbReference type="Pfam" id="PF00005">
    <property type="entry name" value="ABC_tran"/>
    <property type="match status" value="1"/>
</dbReference>
<dbReference type="PANTHER" id="PTHR24220">
    <property type="entry name" value="IMPORT ATP-BINDING PROTEIN"/>
    <property type="match status" value="1"/>
</dbReference>
<dbReference type="PROSITE" id="PS00211">
    <property type="entry name" value="ABC_TRANSPORTER_1"/>
    <property type="match status" value="1"/>
</dbReference>
<dbReference type="SMART" id="SM00382">
    <property type="entry name" value="AAA"/>
    <property type="match status" value="1"/>
</dbReference>
<evidence type="ECO:0000313" key="5">
    <source>
        <dbReference type="EMBL" id="QIQ06139.1"/>
    </source>
</evidence>
<reference evidence="5 6" key="1">
    <citation type="submission" date="2020-03" db="EMBL/GenBank/DDBJ databases">
        <title>A novel species.</title>
        <authorList>
            <person name="Gao J."/>
        </authorList>
    </citation>
    <scope>NUCLEOTIDE SEQUENCE [LARGE SCALE GENOMIC DNA]</scope>
    <source>
        <strain evidence="5 6">QMT-12</strain>
    </source>
</reference>
<dbReference type="SUPFAM" id="SSF52540">
    <property type="entry name" value="P-loop containing nucleoside triphosphate hydrolases"/>
    <property type="match status" value="1"/>
</dbReference>
<keyword evidence="3 5" id="KW-0067">ATP-binding</keyword>
<dbReference type="KEGG" id="slia:HA039_30920"/>
<dbReference type="InterPro" id="IPR027417">
    <property type="entry name" value="P-loop_NTPase"/>
</dbReference>
<evidence type="ECO:0000259" key="4">
    <source>
        <dbReference type="PROSITE" id="PS50893"/>
    </source>
</evidence>
<dbReference type="AlphaFoldDB" id="A0A6G9H7A8"/>
<dbReference type="Proteomes" id="UP000501179">
    <property type="component" value="Chromosome"/>
</dbReference>
<dbReference type="EMBL" id="CP050177">
    <property type="protein sequence ID" value="QIQ06139.1"/>
    <property type="molecule type" value="Genomic_DNA"/>
</dbReference>
<dbReference type="GO" id="GO:0016887">
    <property type="term" value="F:ATP hydrolysis activity"/>
    <property type="evidence" value="ECO:0007669"/>
    <property type="project" value="InterPro"/>
</dbReference>
<dbReference type="GO" id="GO:0022857">
    <property type="term" value="F:transmembrane transporter activity"/>
    <property type="evidence" value="ECO:0007669"/>
    <property type="project" value="TreeGrafter"/>
</dbReference>
<evidence type="ECO:0000256" key="1">
    <source>
        <dbReference type="ARBA" id="ARBA00022448"/>
    </source>
</evidence>
<dbReference type="Gene3D" id="3.40.50.300">
    <property type="entry name" value="P-loop containing nucleotide triphosphate hydrolases"/>
    <property type="match status" value="1"/>
</dbReference>
<evidence type="ECO:0000256" key="2">
    <source>
        <dbReference type="ARBA" id="ARBA00022741"/>
    </source>
</evidence>
<name>A0A6G9H7A8_9ACTN</name>
<dbReference type="InterPro" id="IPR003439">
    <property type="entry name" value="ABC_transporter-like_ATP-bd"/>
</dbReference>
<dbReference type="PROSITE" id="PS50893">
    <property type="entry name" value="ABC_TRANSPORTER_2"/>
    <property type="match status" value="1"/>
</dbReference>
<keyword evidence="1" id="KW-0813">Transport</keyword>